<sequence>MGTIFIMAGSLLGFVTAVLLVGFGSVSLLAGLGIWIASGPVSALLFVTLVLPLSRGMLGHGPRHYLA</sequence>
<dbReference type="EMBL" id="JACIBX010000006">
    <property type="protein sequence ID" value="MBB3712427.1"/>
    <property type="molecule type" value="Genomic_DNA"/>
</dbReference>
<keyword evidence="1" id="KW-1133">Transmembrane helix</keyword>
<feature type="transmembrane region" description="Helical" evidence="1">
    <location>
        <begin position="32"/>
        <end position="53"/>
    </location>
</feature>
<reference evidence="2 3" key="1">
    <citation type="submission" date="2020-08" db="EMBL/GenBank/DDBJ databases">
        <title>Genomic Encyclopedia of Type Strains, Phase III (KMG-III): the genomes of soil and plant-associated and newly described type strains.</title>
        <authorList>
            <person name="Whitman W."/>
        </authorList>
    </citation>
    <scope>NUCLEOTIDE SEQUENCE [LARGE SCALE GENOMIC DNA]</scope>
    <source>
        <strain evidence="2 3">CECT 8572</strain>
    </source>
</reference>
<protein>
    <recommendedName>
        <fullName evidence="4">Major facilitator superfamily (MFS) profile domain-containing protein</fullName>
    </recommendedName>
</protein>
<evidence type="ECO:0000313" key="3">
    <source>
        <dbReference type="Proteomes" id="UP000576152"/>
    </source>
</evidence>
<keyword evidence="3" id="KW-1185">Reference proteome</keyword>
<dbReference type="RefSeq" id="WP_183472547.1">
    <property type="nucleotide sequence ID" value="NZ_CP139691.1"/>
</dbReference>
<name>A0ABR6HPD9_9RHOB</name>
<dbReference type="Proteomes" id="UP000576152">
    <property type="component" value="Unassembled WGS sequence"/>
</dbReference>
<accession>A0ABR6HPD9</accession>
<keyword evidence="1" id="KW-0472">Membrane</keyword>
<feature type="transmembrane region" description="Helical" evidence="1">
    <location>
        <begin position="5"/>
        <end position="26"/>
    </location>
</feature>
<gene>
    <name evidence="2" type="ORF">FHS00_002009</name>
</gene>
<evidence type="ECO:0000256" key="1">
    <source>
        <dbReference type="SAM" id="Phobius"/>
    </source>
</evidence>
<evidence type="ECO:0008006" key="4">
    <source>
        <dbReference type="Google" id="ProtNLM"/>
    </source>
</evidence>
<proteinExistence type="predicted"/>
<keyword evidence="1" id="KW-0812">Transmembrane</keyword>
<comment type="caution">
    <text evidence="2">The sequence shown here is derived from an EMBL/GenBank/DDBJ whole genome shotgun (WGS) entry which is preliminary data.</text>
</comment>
<evidence type="ECO:0000313" key="2">
    <source>
        <dbReference type="EMBL" id="MBB3712427.1"/>
    </source>
</evidence>
<organism evidence="2 3">
    <name type="scientific">Limimaricola variabilis</name>
    <dbReference type="NCBI Taxonomy" id="1492771"/>
    <lineage>
        <taxon>Bacteria</taxon>
        <taxon>Pseudomonadati</taxon>
        <taxon>Pseudomonadota</taxon>
        <taxon>Alphaproteobacteria</taxon>
        <taxon>Rhodobacterales</taxon>
        <taxon>Paracoccaceae</taxon>
        <taxon>Limimaricola</taxon>
    </lineage>
</organism>